<gene>
    <name evidence="2" type="ORF">ACFFJH_15450</name>
</gene>
<feature type="transmembrane region" description="Helical" evidence="1">
    <location>
        <begin position="28"/>
        <end position="48"/>
    </location>
</feature>
<feature type="transmembrane region" description="Helical" evidence="1">
    <location>
        <begin position="54"/>
        <end position="77"/>
    </location>
</feature>
<dbReference type="RefSeq" id="WP_390213828.1">
    <property type="nucleotide sequence ID" value="NZ_JBHLXJ010000016.1"/>
</dbReference>
<protein>
    <recommendedName>
        <fullName evidence="4">Transmembrane protein</fullName>
    </recommendedName>
</protein>
<feature type="transmembrane region" description="Helical" evidence="1">
    <location>
        <begin position="180"/>
        <end position="201"/>
    </location>
</feature>
<evidence type="ECO:0008006" key="4">
    <source>
        <dbReference type="Google" id="ProtNLM"/>
    </source>
</evidence>
<keyword evidence="1" id="KW-1133">Transmembrane helix</keyword>
<reference evidence="2 3" key="1">
    <citation type="submission" date="2024-09" db="EMBL/GenBank/DDBJ databases">
        <authorList>
            <person name="Sun Q."/>
            <person name="Mori K."/>
        </authorList>
    </citation>
    <scope>NUCLEOTIDE SEQUENCE [LARGE SCALE GENOMIC DNA]</scope>
    <source>
        <strain evidence="2 3">CCM 8677</strain>
    </source>
</reference>
<keyword evidence="1" id="KW-0812">Transmembrane</keyword>
<evidence type="ECO:0000313" key="2">
    <source>
        <dbReference type="EMBL" id="MFC0351214.1"/>
    </source>
</evidence>
<feature type="transmembrane region" description="Helical" evidence="1">
    <location>
        <begin position="155"/>
        <end position="174"/>
    </location>
</feature>
<accession>A0ABV6IHA3</accession>
<sequence>MKTKFSREKFVRRVRAHLEHDGFPRLEMTLIVALTGLTGFLSSFLLLQCGFYTLWLRYLCAFGVAYVVFFGLLWLWLQKRQHDMFDTVDILNVMPSPSSSSQAAEVSSNLMEAGAGDFSGAGASDSFASVASEESSSSLSGVGDALEVVGEADDFAIPLVIILAIGAAVLALLASSAVVIASAPALFAELIVDGFLSASLYHRLKGLHTRHWLNTALRKTILPFLFSAVFFAGLGWLMQHMVPQAHSLGEVIHHFRTTP</sequence>
<organism evidence="2 3">
    <name type="scientific">Undibacterium danionis</name>
    <dbReference type="NCBI Taxonomy" id="1812100"/>
    <lineage>
        <taxon>Bacteria</taxon>
        <taxon>Pseudomonadati</taxon>
        <taxon>Pseudomonadota</taxon>
        <taxon>Betaproteobacteria</taxon>
        <taxon>Burkholderiales</taxon>
        <taxon>Oxalobacteraceae</taxon>
        <taxon>Undibacterium</taxon>
    </lineage>
</organism>
<feature type="transmembrane region" description="Helical" evidence="1">
    <location>
        <begin position="221"/>
        <end position="238"/>
    </location>
</feature>
<evidence type="ECO:0000313" key="3">
    <source>
        <dbReference type="Proteomes" id="UP001589844"/>
    </source>
</evidence>
<evidence type="ECO:0000256" key="1">
    <source>
        <dbReference type="SAM" id="Phobius"/>
    </source>
</evidence>
<keyword evidence="3" id="KW-1185">Reference proteome</keyword>
<dbReference type="EMBL" id="JBHLXJ010000016">
    <property type="protein sequence ID" value="MFC0351214.1"/>
    <property type="molecule type" value="Genomic_DNA"/>
</dbReference>
<name>A0ABV6IHA3_9BURK</name>
<comment type="caution">
    <text evidence="2">The sequence shown here is derived from an EMBL/GenBank/DDBJ whole genome shotgun (WGS) entry which is preliminary data.</text>
</comment>
<proteinExistence type="predicted"/>
<keyword evidence="1" id="KW-0472">Membrane</keyword>
<dbReference type="Proteomes" id="UP001589844">
    <property type="component" value="Unassembled WGS sequence"/>
</dbReference>